<protein>
    <recommendedName>
        <fullName evidence="5">L-lysine 2,3-aminomutase</fullName>
    </recommendedName>
    <alternativeName>
        <fullName evidence="13">EF-P post-translational modification enzyme B</fullName>
    </alternativeName>
</protein>
<dbReference type="SUPFAM" id="SSF102114">
    <property type="entry name" value="Radical SAM enzymes"/>
    <property type="match status" value="1"/>
</dbReference>
<dbReference type="SFLD" id="SFLDS00029">
    <property type="entry name" value="Radical_SAM"/>
    <property type="match status" value="1"/>
</dbReference>
<evidence type="ECO:0000256" key="7">
    <source>
        <dbReference type="ARBA" id="ARBA00022691"/>
    </source>
</evidence>
<evidence type="ECO:0000256" key="5">
    <source>
        <dbReference type="ARBA" id="ARBA00022363"/>
    </source>
</evidence>
<evidence type="ECO:0000256" key="3">
    <source>
        <dbReference type="ARBA" id="ARBA00001966"/>
    </source>
</evidence>
<dbReference type="GO" id="GO:0051539">
    <property type="term" value="F:4 iron, 4 sulfur cluster binding"/>
    <property type="evidence" value="ECO:0007669"/>
    <property type="project" value="UniProtKB-KW"/>
</dbReference>
<evidence type="ECO:0000256" key="10">
    <source>
        <dbReference type="ARBA" id="ARBA00023004"/>
    </source>
</evidence>
<feature type="domain" description="Radical SAM core" evidence="16">
    <location>
        <begin position="97"/>
        <end position="320"/>
    </location>
</feature>
<dbReference type="eggNOG" id="COG1509">
    <property type="taxonomic scope" value="Bacteria"/>
</dbReference>
<dbReference type="SFLD" id="SFLDF00314">
    <property type="entry name" value="L-lysine_2_3-aminomutase_(yjeK"/>
    <property type="match status" value="1"/>
</dbReference>
<dbReference type="PROSITE" id="PS51918">
    <property type="entry name" value="RADICAL_SAM"/>
    <property type="match status" value="1"/>
</dbReference>
<dbReference type="NCBIfam" id="TIGR00238">
    <property type="entry name" value="KamA family radical SAM protein"/>
    <property type="match status" value="1"/>
</dbReference>
<evidence type="ECO:0000256" key="12">
    <source>
        <dbReference type="ARBA" id="ARBA00023235"/>
    </source>
</evidence>
<dbReference type="InterPro" id="IPR058240">
    <property type="entry name" value="rSAM_sf"/>
</dbReference>
<dbReference type="PANTHER" id="PTHR30538">
    <property type="entry name" value="LYSINE 2,3-AMINOMUTASE-RELATED"/>
    <property type="match status" value="1"/>
</dbReference>
<keyword evidence="12" id="KW-0413">Isomerase</keyword>
<comment type="caution">
    <text evidence="17">The sequence shown here is derived from an EMBL/GenBank/DDBJ whole genome shotgun (WGS) entry which is preliminary data.</text>
</comment>
<comment type="similarity">
    <text evidence="4">Belongs to the radical SAM superfamily. KamA family.</text>
</comment>
<evidence type="ECO:0000256" key="1">
    <source>
        <dbReference type="ARBA" id="ARBA00001352"/>
    </source>
</evidence>
<dbReference type="InterPro" id="IPR007197">
    <property type="entry name" value="rSAM"/>
</dbReference>
<dbReference type="RefSeq" id="WP_027272663.1">
    <property type="nucleotide sequence ID" value="NZ_CAAAJE010000038.1"/>
</dbReference>
<dbReference type="STRING" id="28087.Lsai_0693"/>
<dbReference type="GO" id="GO:0016853">
    <property type="term" value="F:isomerase activity"/>
    <property type="evidence" value="ECO:0007669"/>
    <property type="project" value="UniProtKB-KW"/>
</dbReference>
<dbReference type="Pfam" id="PF13353">
    <property type="entry name" value="Fer4_12"/>
    <property type="match status" value="1"/>
</dbReference>
<dbReference type="Gene3D" id="3.20.20.70">
    <property type="entry name" value="Aldolase class I"/>
    <property type="match status" value="1"/>
</dbReference>
<dbReference type="SFLD" id="SFLDG01070">
    <property type="entry name" value="PLP-dependent"/>
    <property type="match status" value="1"/>
</dbReference>
<organism evidence="17 18">
    <name type="scientific">Legionella sainthelensi</name>
    <dbReference type="NCBI Taxonomy" id="28087"/>
    <lineage>
        <taxon>Bacteria</taxon>
        <taxon>Pseudomonadati</taxon>
        <taxon>Pseudomonadota</taxon>
        <taxon>Gammaproteobacteria</taxon>
        <taxon>Legionellales</taxon>
        <taxon>Legionellaceae</taxon>
        <taxon>Legionella</taxon>
    </lineage>
</organism>
<feature type="binding site" evidence="14">
    <location>
        <position position="118"/>
    </location>
    <ligand>
        <name>[4Fe-4S] cluster</name>
        <dbReference type="ChEBI" id="CHEBI:49883"/>
        <note>4Fe-4S-S-AdoMet</note>
    </ligand>
</feature>
<dbReference type="InterPro" id="IPR003739">
    <property type="entry name" value="Lys_aminomutase/Glu_NH3_mut"/>
</dbReference>
<dbReference type="InterPro" id="IPR013785">
    <property type="entry name" value="Aldolase_TIM"/>
</dbReference>
<keyword evidence="9 15" id="KW-0663">Pyridoxal phosphate</keyword>
<dbReference type="EMBL" id="LNYV01000010">
    <property type="protein sequence ID" value="KTD58980.1"/>
    <property type="molecule type" value="Genomic_DNA"/>
</dbReference>
<dbReference type="AlphaFoldDB" id="A0A0W0YQ88"/>
<gene>
    <name evidence="17" type="primary">yjeK</name>
    <name evidence="17" type="ORF">Lsai_0693</name>
</gene>
<dbReference type="NCBIfam" id="TIGR03821">
    <property type="entry name" value="EFP_modif_epmB"/>
    <property type="match status" value="1"/>
</dbReference>
<feature type="binding site" evidence="14">
    <location>
        <position position="111"/>
    </location>
    <ligand>
        <name>[4Fe-4S] cluster</name>
        <dbReference type="ChEBI" id="CHEBI:49883"/>
        <note>4Fe-4S-S-AdoMet</note>
    </ligand>
</feature>
<evidence type="ECO:0000256" key="14">
    <source>
        <dbReference type="PIRSR" id="PIRSR004911-1"/>
    </source>
</evidence>
<keyword evidence="8 14" id="KW-0479">Metal-binding</keyword>
<evidence type="ECO:0000256" key="8">
    <source>
        <dbReference type="ARBA" id="ARBA00022723"/>
    </source>
</evidence>
<comment type="cofactor">
    <cofactor evidence="3">
        <name>[4Fe-4S] cluster</name>
        <dbReference type="ChEBI" id="CHEBI:49883"/>
    </cofactor>
</comment>
<evidence type="ECO:0000259" key="16">
    <source>
        <dbReference type="PROSITE" id="PS51918"/>
    </source>
</evidence>
<keyword evidence="10" id="KW-0408">Iron</keyword>
<keyword evidence="11 14" id="KW-0411">Iron-sulfur</keyword>
<keyword evidence="7" id="KW-0949">S-adenosyl-L-methionine</keyword>
<dbReference type="PIRSF" id="PIRSF004911">
    <property type="entry name" value="DUF160"/>
    <property type="match status" value="1"/>
</dbReference>
<name>A0A0W0YQ88_9GAMM</name>
<dbReference type="Proteomes" id="UP000054621">
    <property type="component" value="Unassembled WGS sequence"/>
</dbReference>
<evidence type="ECO:0000256" key="11">
    <source>
        <dbReference type="ARBA" id="ARBA00023014"/>
    </source>
</evidence>
<evidence type="ECO:0000256" key="2">
    <source>
        <dbReference type="ARBA" id="ARBA00001933"/>
    </source>
</evidence>
<accession>A0A0W0YQ88</accession>
<dbReference type="CDD" id="cd01335">
    <property type="entry name" value="Radical_SAM"/>
    <property type="match status" value="1"/>
</dbReference>
<dbReference type="InterPro" id="IPR022462">
    <property type="entry name" value="EpmB"/>
</dbReference>
<evidence type="ECO:0000256" key="13">
    <source>
        <dbReference type="ARBA" id="ARBA00030756"/>
    </source>
</evidence>
<sequence length="327" mass="36840">MRDTSLSWQKKLAQGFTSVNELLTYLELPLLTGNVDAEKQFPSRIPLGFANRMQKRNPLDPLLLQVLASGYELQGSDEYSSDPLDEHSKNSVRGLMHKYHGRVLLTTTGVCAVNCRYCFRRHFPYQANNPGRAGLKHICDYIAQDTSITEVILSGGDPLLASDVVLGELIEQLEQIPHLHTLRIHTRIPVVFPERIDLNLLSLLKKVKLNKVIVLHCNHAQELDDSVRPVLHELRLIDCHLLNQTVLLAGINDNAHVLADLSQTLFSFGVLPYYLHVLDKVKGAAHFDLPFNTVQGIYKQLQNLLPGYLLPRLVREEPGKSSKTLLI</sequence>
<evidence type="ECO:0000256" key="6">
    <source>
        <dbReference type="ARBA" id="ARBA00022485"/>
    </source>
</evidence>
<dbReference type="OrthoDB" id="9770937at2"/>
<reference evidence="17 18" key="1">
    <citation type="submission" date="2015-11" db="EMBL/GenBank/DDBJ databases">
        <title>Genomic analysis of 38 Legionella species identifies large and diverse effector repertoires.</title>
        <authorList>
            <person name="Burstein D."/>
            <person name="Amaro F."/>
            <person name="Zusman T."/>
            <person name="Lifshitz Z."/>
            <person name="Cohen O."/>
            <person name="Gilbert J.A."/>
            <person name="Pupko T."/>
            <person name="Shuman H.A."/>
            <person name="Segal G."/>
        </authorList>
    </citation>
    <scope>NUCLEOTIDE SEQUENCE [LARGE SCALE GENOMIC DNA]</scope>
    <source>
        <strain evidence="17 18">Mt.St.Helens-4</strain>
    </source>
</reference>
<evidence type="ECO:0000256" key="4">
    <source>
        <dbReference type="ARBA" id="ARBA00008703"/>
    </source>
</evidence>
<comment type="cofactor">
    <cofactor evidence="2 15">
        <name>pyridoxal 5'-phosphate</name>
        <dbReference type="ChEBI" id="CHEBI:597326"/>
    </cofactor>
</comment>
<dbReference type="PATRIC" id="fig|28087.4.peg.739"/>
<comment type="catalytic activity">
    <reaction evidence="1">
        <text>L-lysine = D-beta-lysine</text>
        <dbReference type="Rhea" id="RHEA:44148"/>
        <dbReference type="ChEBI" id="CHEBI:32551"/>
        <dbReference type="ChEBI" id="CHEBI:84138"/>
    </reaction>
</comment>
<dbReference type="GO" id="GO:0046872">
    <property type="term" value="F:metal ion binding"/>
    <property type="evidence" value="ECO:0007669"/>
    <property type="project" value="UniProtKB-KW"/>
</dbReference>
<evidence type="ECO:0000256" key="9">
    <source>
        <dbReference type="ARBA" id="ARBA00022898"/>
    </source>
</evidence>
<evidence type="ECO:0000256" key="15">
    <source>
        <dbReference type="PIRSR" id="PIRSR603739-50"/>
    </source>
</evidence>
<evidence type="ECO:0000313" key="17">
    <source>
        <dbReference type="EMBL" id="KTD58980.1"/>
    </source>
</evidence>
<dbReference type="PANTHER" id="PTHR30538:SF1">
    <property type="entry name" value="L-LYSINE 2,3-AMINOMUTASE"/>
    <property type="match status" value="1"/>
</dbReference>
<evidence type="ECO:0000313" key="18">
    <source>
        <dbReference type="Proteomes" id="UP000054621"/>
    </source>
</evidence>
<proteinExistence type="inferred from homology"/>
<feature type="modified residue" description="N6-(pyridoxal phosphate)lysine" evidence="15">
    <location>
        <position position="323"/>
    </location>
</feature>
<keyword evidence="6 14" id="KW-0004">4Fe-4S</keyword>
<feature type="binding site" evidence="14">
    <location>
        <position position="115"/>
    </location>
    <ligand>
        <name>[4Fe-4S] cluster</name>
        <dbReference type="ChEBI" id="CHEBI:49883"/>
        <note>4Fe-4S-S-AdoMet</note>
    </ligand>
</feature>